<dbReference type="GO" id="GO:0016607">
    <property type="term" value="C:nuclear speck"/>
    <property type="evidence" value="ECO:0007669"/>
    <property type="project" value="UniProtKB-SubCell"/>
</dbReference>
<evidence type="ECO:0000256" key="2">
    <source>
        <dbReference type="ARBA" id="ARBA00005998"/>
    </source>
</evidence>
<dbReference type="SMART" id="SM00398">
    <property type="entry name" value="HMG"/>
    <property type="match status" value="1"/>
</dbReference>
<evidence type="ECO:0000259" key="13">
    <source>
        <dbReference type="PROSITE" id="PS50118"/>
    </source>
</evidence>
<keyword evidence="6" id="KW-0726">Sexual differentiation</keyword>
<dbReference type="GO" id="GO:0005516">
    <property type="term" value="F:calmodulin binding"/>
    <property type="evidence" value="ECO:0007669"/>
    <property type="project" value="UniProtKB-KW"/>
</dbReference>
<dbReference type="CDD" id="cd01389">
    <property type="entry name" value="HMG-box_ROX1-like"/>
    <property type="match status" value="1"/>
</dbReference>
<keyword evidence="7 12" id="KW-0238">DNA-binding</keyword>
<keyword evidence="5" id="KW-0112">Calmodulin-binding</keyword>
<protein>
    <recommendedName>
        <fullName evidence="3">Sex-determining region Y protein</fullName>
    </recommendedName>
    <alternativeName>
        <fullName evidence="10">Testis-determining factor</fullName>
    </alternativeName>
</protein>
<gene>
    <name evidence="14" type="ORF">RUM43_011394</name>
</gene>
<dbReference type="Pfam" id="PF00505">
    <property type="entry name" value="HMG_box"/>
    <property type="match status" value="1"/>
</dbReference>
<evidence type="ECO:0000256" key="3">
    <source>
        <dbReference type="ARBA" id="ARBA00019052"/>
    </source>
</evidence>
<evidence type="ECO:0000256" key="12">
    <source>
        <dbReference type="PROSITE-ProRule" id="PRU00267"/>
    </source>
</evidence>
<dbReference type="GO" id="GO:0001228">
    <property type="term" value="F:DNA-binding transcription activator activity, RNA polymerase II-specific"/>
    <property type="evidence" value="ECO:0007669"/>
    <property type="project" value="TreeGrafter"/>
</dbReference>
<keyword evidence="8" id="KW-0010">Activator</keyword>
<evidence type="ECO:0000256" key="1">
    <source>
        <dbReference type="ARBA" id="ARBA00004324"/>
    </source>
</evidence>
<dbReference type="Gene3D" id="1.10.30.10">
    <property type="entry name" value="High mobility group box domain"/>
    <property type="match status" value="1"/>
</dbReference>
<dbReference type="SUPFAM" id="SSF47095">
    <property type="entry name" value="HMG-box"/>
    <property type="match status" value="1"/>
</dbReference>
<comment type="similarity">
    <text evidence="2">Belongs to the SRY family.</text>
</comment>
<evidence type="ECO:0000256" key="9">
    <source>
        <dbReference type="ARBA" id="ARBA00023163"/>
    </source>
</evidence>
<proteinExistence type="inferred from homology"/>
<evidence type="ECO:0000256" key="6">
    <source>
        <dbReference type="ARBA" id="ARBA00022928"/>
    </source>
</evidence>
<dbReference type="InterPro" id="IPR036910">
    <property type="entry name" value="HMG_box_dom_sf"/>
</dbReference>
<name>A0AAN8PUL1_POLSC</name>
<evidence type="ECO:0000256" key="8">
    <source>
        <dbReference type="ARBA" id="ARBA00023159"/>
    </source>
</evidence>
<keyword evidence="4" id="KW-0221">Differentiation</keyword>
<keyword evidence="12" id="KW-0539">Nucleus</keyword>
<dbReference type="Proteomes" id="UP001372834">
    <property type="component" value="Unassembled WGS sequence"/>
</dbReference>
<comment type="subcellular location">
    <subcellularLocation>
        <location evidence="1">Nucleus speckle</location>
    </subcellularLocation>
</comment>
<evidence type="ECO:0000256" key="10">
    <source>
        <dbReference type="ARBA" id="ARBA00032498"/>
    </source>
</evidence>
<dbReference type="GO" id="GO:0000978">
    <property type="term" value="F:RNA polymerase II cis-regulatory region sequence-specific DNA binding"/>
    <property type="evidence" value="ECO:0007669"/>
    <property type="project" value="TreeGrafter"/>
</dbReference>
<dbReference type="PROSITE" id="PS50118">
    <property type="entry name" value="HMG_BOX_2"/>
    <property type="match status" value="1"/>
</dbReference>
<dbReference type="GO" id="GO:0007548">
    <property type="term" value="P:sex differentiation"/>
    <property type="evidence" value="ECO:0007669"/>
    <property type="project" value="UniProtKB-KW"/>
</dbReference>
<dbReference type="InterPro" id="IPR050140">
    <property type="entry name" value="SRY-related_HMG-box_TF-like"/>
</dbReference>
<dbReference type="GO" id="GO:0030154">
    <property type="term" value="P:cell differentiation"/>
    <property type="evidence" value="ECO:0007669"/>
    <property type="project" value="UniProtKB-KW"/>
</dbReference>
<evidence type="ECO:0000256" key="7">
    <source>
        <dbReference type="ARBA" id="ARBA00023125"/>
    </source>
</evidence>
<evidence type="ECO:0000313" key="15">
    <source>
        <dbReference type="Proteomes" id="UP001372834"/>
    </source>
</evidence>
<organism evidence="14 15">
    <name type="scientific">Polyplax serrata</name>
    <name type="common">Common mouse louse</name>
    <dbReference type="NCBI Taxonomy" id="468196"/>
    <lineage>
        <taxon>Eukaryota</taxon>
        <taxon>Metazoa</taxon>
        <taxon>Ecdysozoa</taxon>
        <taxon>Arthropoda</taxon>
        <taxon>Hexapoda</taxon>
        <taxon>Insecta</taxon>
        <taxon>Pterygota</taxon>
        <taxon>Neoptera</taxon>
        <taxon>Paraneoptera</taxon>
        <taxon>Psocodea</taxon>
        <taxon>Troctomorpha</taxon>
        <taxon>Phthiraptera</taxon>
        <taxon>Anoplura</taxon>
        <taxon>Polyplacidae</taxon>
        <taxon>Polyplax</taxon>
    </lineage>
</organism>
<feature type="domain" description="HMG box" evidence="13">
    <location>
        <begin position="149"/>
        <end position="217"/>
    </location>
</feature>
<dbReference type="PANTHER" id="PTHR10270">
    <property type="entry name" value="SOX TRANSCRIPTION FACTOR"/>
    <property type="match status" value="1"/>
</dbReference>
<dbReference type="AlphaFoldDB" id="A0AAN8PUL1"/>
<keyword evidence="9" id="KW-0804">Transcription</keyword>
<evidence type="ECO:0000256" key="4">
    <source>
        <dbReference type="ARBA" id="ARBA00022782"/>
    </source>
</evidence>
<dbReference type="PANTHER" id="PTHR10270:SF161">
    <property type="entry name" value="SEX-DETERMINING REGION Y PROTEIN"/>
    <property type="match status" value="1"/>
</dbReference>
<feature type="DNA-binding region" description="HMG box" evidence="12">
    <location>
        <begin position="149"/>
        <end position="217"/>
    </location>
</feature>
<evidence type="ECO:0000256" key="5">
    <source>
        <dbReference type="ARBA" id="ARBA00022860"/>
    </source>
</evidence>
<comment type="function">
    <text evidence="11">Transcriptional regulator that controls a genetic switch in male development. It is necessary and sufficient for initiating male sex determination by directing the development of supporting cell precursors (pre-Sertoli cells) as Sertoli rather than granulosa cells. Involved in different aspects of gene regulation including promoter activation or repression. Binds to the DNA consensus sequence 5'-[AT]AACAA[AT]-3'. SRY HMG box recognizes DNA by partial intercalation in the minor groove and promotes DNA bending. Also involved in pre-mRNA splicing. In male adult brain involved in the maintenance of motor functions of dopaminergic neurons.</text>
</comment>
<reference evidence="14 15" key="1">
    <citation type="submission" date="2023-10" db="EMBL/GenBank/DDBJ databases">
        <title>Genomes of two closely related lineages of the louse Polyplax serrata with different host specificities.</title>
        <authorList>
            <person name="Martinu J."/>
            <person name="Tarabai H."/>
            <person name="Stefka J."/>
            <person name="Hypsa V."/>
        </authorList>
    </citation>
    <scope>NUCLEOTIDE SEQUENCE [LARGE SCALE GENOMIC DNA]</scope>
    <source>
        <strain evidence="14">HR10_N</strain>
    </source>
</reference>
<evidence type="ECO:0000256" key="11">
    <source>
        <dbReference type="ARBA" id="ARBA00045821"/>
    </source>
</evidence>
<dbReference type="InterPro" id="IPR009071">
    <property type="entry name" value="HMG_box_dom"/>
</dbReference>
<evidence type="ECO:0000313" key="14">
    <source>
        <dbReference type="EMBL" id="KAK6621088.1"/>
    </source>
</evidence>
<accession>A0AAN8PUL1</accession>
<sequence length="280" mass="33251">MEWPRNERRKKFSRRNGIGLYISDTFDQNSFETVDFTEEEEEYNTYKNVQSHLVRTRMVPVHDFRASKPTAVLSDGFNSIQIISNDDNIGHDLLQSNSIPDGTQQSVYLMNDNVKMLARRKCMLQPERRQKAENNEYHTVIVHEPEAKIPRPPNAFMIFANEWRKKVAHKFNNESNKDISVRLGQMWRSLDKSRKEEYFVMARKADAEHKMKYPDLDCLTVGRNNLSGSSVDLFWCHEVVFLQSWLMLKLNKINRIKLLNTHHRRRWQPVEFEFTARETK</sequence>
<dbReference type="EMBL" id="JAWJWE010000039">
    <property type="protein sequence ID" value="KAK6621088.1"/>
    <property type="molecule type" value="Genomic_DNA"/>
</dbReference>
<comment type="caution">
    <text evidence="14">The sequence shown here is derived from an EMBL/GenBank/DDBJ whole genome shotgun (WGS) entry which is preliminary data.</text>
</comment>